<dbReference type="SMART" id="SM00382">
    <property type="entry name" value="AAA"/>
    <property type="match status" value="1"/>
</dbReference>
<dbReference type="Gene3D" id="3.40.50.300">
    <property type="entry name" value="P-loop containing nucleotide triphosphate hydrolases"/>
    <property type="match status" value="1"/>
</dbReference>
<keyword evidence="6 9" id="KW-0067">ATP-binding</keyword>
<evidence type="ECO:0000259" key="8">
    <source>
        <dbReference type="PROSITE" id="PS50893"/>
    </source>
</evidence>
<keyword evidence="7" id="KW-0472">Membrane</keyword>
<dbReference type="InterPro" id="IPR050388">
    <property type="entry name" value="ABC_Ni/Peptide_Import"/>
</dbReference>
<comment type="similarity">
    <text evidence="2">Belongs to the ABC transporter superfamily.</text>
</comment>
<dbReference type="PANTHER" id="PTHR43297">
    <property type="entry name" value="OLIGOPEPTIDE TRANSPORT ATP-BINDING PROTEIN APPD"/>
    <property type="match status" value="1"/>
</dbReference>
<dbReference type="PANTHER" id="PTHR43297:SF2">
    <property type="entry name" value="DIPEPTIDE TRANSPORT ATP-BINDING PROTEIN DPPD"/>
    <property type="match status" value="1"/>
</dbReference>
<dbReference type="Pfam" id="PF00005">
    <property type="entry name" value="ABC_tran"/>
    <property type="match status" value="1"/>
</dbReference>
<dbReference type="GO" id="GO:0005524">
    <property type="term" value="F:ATP binding"/>
    <property type="evidence" value="ECO:0007669"/>
    <property type="project" value="UniProtKB-KW"/>
</dbReference>
<dbReference type="SUPFAM" id="SSF52540">
    <property type="entry name" value="P-loop containing nucleoside triphosphate hydrolases"/>
    <property type="match status" value="1"/>
</dbReference>
<dbReference type="InterPro" id="IPR003439">
    <property type="entry name" value="ABC_transporter-like_ATP-bd"/>
</dbReference>
<keyword evidence="10" id="KW-1185">Reference proteome</keyword>
<sequence>MSAASLRVDGLTGHFRTRYGDVPVLEDVGFTARAGQVTAIVGETGSGKSMTALSILRIAPPEFVVDRGRVLLDDLDLLALPERRMRAVRGARVSMVFQDARAALNPVIPVGRQLADVCRLHRPVSRRDAERAAVDALAAVQIPDAARRARQYPHEFSGGMAQRTLIAMALICQPEVVVFDEPTTGLDVTIQAEIMGLIGTLTAGGLIALLITHDLGVVAETCAAVVVMRDGRVVEEASTEDIFTRPRHPYTAELLAASRLVEGSVP</sequence>
<protein>
    <submittedName>
        <fullName evidence="9">ABC transporter ATP-binding protein</fullName>
    </submittedName>
</protein>
<keyword evidence="3" id="KW-0813">Transport</keyword>
<evidence type="ECO:0000256" key="5">
    <source>
        <dbReference type="ARBA" id="ARBA00022741"/>
    </source>
</evidence>
<keyword evidence="4" id="KW-1003">Cell membrane</keyword>
<dbReference type="InterPro" id="IPR003593">
    <property type="entry name" value="AAA+_ATPase"/>
</dbReference>
<evidence type="ECO:0000256" key="6">
    <source>
        <dbReference type="ARBA" id="ARBA00022840"/>
    </source>
</evidence>
<name>A0ABV6MH83_9ACTN</name>
<evidence type="ECO:0000256" key="2">
    <source>
        <dbReference type="ARBA" id="ARBA00005417"/>
    </source>
</evidence>
<keyword evidence="5" id="KW-0547">Nucleotide-binding</keyword>
<comment type="subcellular location">
    <subcellularLocation>
        <location evidence="1">Cell membrane</location>
        <topology evidence="1">Peripheral membrane protein</topology>
    </subcellularLocation>
</comment>
<proteinExistence type="inferred from homology"/>
<organism evidence="9 10">
    <name type="scientific">Phytohabitans kaempferiae</name>
    <dbReference type="NCBI Taxonomy" id="1620943"/>
    <lineage>
        <taxon>Bacteria</taxon>
        <taxon>Bacillati</taxon>
        <taxon>Actinomycetota</taxon>
        <taxon>Actinomycetes</taxon>
        <taxon>Micromonosporales</taxon>
        <taxon>Micromonosporaceae</taxon>
    </lineage>
</organism>
<evidence type="ECO:0000256" key="4">
    <source>
        <dbReference type="ARBA" id="ARBA00022475"/>
    </source>
</evidence>
<dbReference type="EMBL" id="JBHLUH010000100">
    <property type="protein sequence ID" value="MFC0534097.1"/>
    <property type="molecule type" value="Genomic_DNA"/>
</dbReference>
<dbReference type="Proteomes" id="UP001589867">
    <property type="component" value="Unassembled WGS sequence"/>
</dbReference>
<feature type="domain" description="ABC transporter" evidence="8">
    <location>
        <begin position="6"/>
        <end position="255"/>
    </location>
</feature>
<evidence type="ECO:0000256" key="3">
    <source>
        <dbReference type="ARBA" id="ARBA00022448"/>
    </source>
</evidence>
<evidence type="ECO:0000256" key="7">
    <source>
        <dbReference type="ARBA" id="ARBA00023136"/>
    </source>
</evidence>
<dbReference type="CDD" id="cd03257">
    <property type="entry name" value="ABC_NikE_OppD_transporters"/>
    <property type="match status" value="1"/>
</dbReference>
<evidence type="ECO:0000313" key="10">
    <source>
        <dbReference type="Proteomes" id="UP001589867"/>
    </source>
</evidence>
<dbReference type="InterPro" id="IPR027417">
    <property type="entry name" value="P-loop_NTPase"/>
</dbReference>
<dbReference type="PROSITE" id="PS50893">
    <property type="entry name" value="ABC_TRANSPORTER_2"/>
    <property type="match status" value="1"/>
</dbReference>
<evidence type="ECO:0000256" key="1">
    <source>
        <dbReference type="ARBA" id="ARBA00004202"/>
    </source>
</evidence>
<comment type="caution">
    <text evidence="9">The sequence shown here is derived from an EMBL/GenBank/DDBJ whole genome shotgun (WGS) entry which is preliminary data.</text>
</comment>
<reference evidence="9 10" key="1">
    <citation type="submission" date="2024-09" db="EMBL/GenBank/DDBJ databases">
        <authorList>
            <person name="Sun Q."/>
            <person name="Mori K."/>
        </authorList>
    </citation>
    <scope>NUCLEOTIDE SEQUENCE [LARGE SCALE GENOMIC DNA]</scope>
    <source>
        <strain evidence="9 10">TBRC 3947</strain>
    </source>
</reference>
<accession>A0ABV6MH83</accession>
<evidence type="ECO:0000313" key="9">
    <source>
        <dbReference type="EMBL" id="MFC0534097.1"/>
    </source>
</evidence>
<gene>
    <name evidence="9" type="ORF">ACFFIA_41520</name>
</gene>
<dbReference type="RefSeq" id="WP_377262499.1">
    <property type="nucleotide sequence ID" value="NZ_JBHLUH010000100.1"/>
</dbReference>